<dbReference type="Proteomes" id="UP000028549">
    <property type="component" value="Unassembled WGS sequence"/>
</dbReference>
<dbReference type="EMBL" id="JNVC02000004">
    <property type="protein sequence ID" value="KEZ53034.1"/>
    <property type="molecule type" value="Genomic_DNA"/>
</dbReference>
<reference evidence="1 2" key="1">
    <citation type="journal article" date="2005" name="Int. J. Syst. Evol. Microbiol.">
        <title>Bacillus cibi sp. nov., isolated from jeotgal, a traditional Korean fermented seafood.</title>
        <authorList>
            <person name="Yoon J.H."/>
            <person name="Lee C.H."/>
            <person name="Oh T.K."/>
        </authorList>
    </citation>
    <scope>NUCLEOTIDE SEQUENCE [LARGE SCALE GENOMIC DNA]</scope>
    <source>
        <strain evidence="1 2">DSM 16189</strain>
    </source>
</reference>
<name>A0A084H0C2_METID</name>
<dbReference type="STRING" id="246786.GS18_0209495"/>
<gene>
    <name evidence="1" type="ORF">GS18_0209495</name>
</gene>
<evidence type="ECO:0000313" key="1">
    <source>
        <dbReference type="EMBL" id="KEZ53034.1"/>
    </source>
</evidence>
<organism evidence="1 2">
    <name type="scientific">Metabacillus indicus</name>
    <name type="common">Bacillus indicus</name>
    <dbReference type="NCBI Taxonomy" id="246786"/>
    <lineage>
        <taxon>Bacteria</taxon>
        <taxon>Bacillati</taxon>
        <taxon>Bacillota</taxon>
        <taxon>Bacilli</taxon>
        <taxon>Bacillales</taxon>
        <taxon>Bacillaceae</taxon>
        <taxon>Metabacillus</taxon>
    </lineage>
</organism>
<proteinExistence type="predicted"/>
<evidence type="ECO:0000313" key="2">
    <source>
        <dbReference type="Proteomes" id="UP000028549"/>
    </source>
</evidence>
<keyword evidence="2" id="KW-1185">Reference proteome</keyword>
<accession>A0A084H0C2</accession>
<dbReference type="RefSeq" id="WP_029280279.1">
    <property type="nucleotide sequence ID" value="NZ_JNVC02000004.1"/>
</dbReference>
<dbReference type="OrthoDB" id="2959323at2"/>
<dbReference type="AlphaFoldDB" id="A0A084H0C2"/>
<sequence>MAYILEDAVIVKHAAAEKTSILVRNNKMDYIHSSVKNMAYMKMDASPYVMTPGHVMLDFSINGSYSEAKPIFKDKLIASGCTAVITVARAEYERELSDAVRKKRQRMINSPIDYCISAAIPLKRLTPSLLIACKRQKIPLLVLEIHPEDDLAGFPWGWIRSSIYHFPMTFLPQWPDRALQDKQQKTFEALMKKHRFSASAACPPEHTILDKNLLMKIGLFPDKGDIRIGGEVDYNLYEGNAFNSVEDLSSSGYHSHIPKFTVHKGQLQKAGETIFLKPGFGEERTVAMSGRFAAQAVP</sequence>
<protein>
    <submittedName>
        <fullName evidence="1">Uncharacterized protein</fullName>
    </submittedName>
</protein>
<comment type="caution">
    <text evidence="1">The sequence shown here is derived from an EMBL/GenBank/DDBJ whole genome shotgun (WGS) entry which is preliminary data.</text>
</comment>